<keyword evidence="1" id="KW-0472">Membrane</keyword>
<dbReference type="EnsemblPlants" id="OB11G20220.1">
    <property type="protein sequence ID" value="OB11G20220.1"/>
    <property type="gene ID" value="OB11G20220"/>
</dbReference>
<keyword evidence="1" id="KW-1133">Transmembrane helix</keyword>
<evidence type="ECO:0000313" key="2">
    <source>
        <dbReference type="EnsemblPlants" id="OB11G20220.1"/>
    </source>
</evidence>
<name>J3N886_ORYBR</name>
<keyword evidence="3" id="KW-1185">Reference proteome</keyword>
<sequence>MFSHVSLFAFRFDINKNKRKGAQAHYECPLRILIHDKVDLVSTYLTIYLIQKNYVNFFIVMGFITKSILIIS</sequence>
<dbReference type="Gramene" id="OB11G20220.1">
    <property type="protein sequence ID" value="OB11G20220.1"/>
    <property type="gene ID" value="OB11G20220"/>
</dbReference>
<evidence type="ECO:0000256" key="1">
    <source>
        <dbReference type="SAM" id="Phobius"/>
    </source>
</evidence>
<dbReference type="AlphaFoldDB" id="J3N886"/>
<dbReference type="HOGENOM" id="CLU_2726203_0_0_1"/>
<proteinExistence type="predicted"/>
<keyword evidence="1" id="KW-0812">Transmembrane</keyword>
<organism evidence="2">
    <name type="scientific">Oryza brachyantha</name>
    <name type="common">malo sina</name>
    <dbReference type="NCBI Taxonomy" id="4533"/>
    <lineage>
        <taxon>Eukaryota</taxon>
        <taxon>Viridiplantae</taxon>
        <taxon>Streptophyta</taxon>
        <taxon>Embryophyta</taxon>
        <taxon>Tracheophyta</taxon>
        <taxon>Spermatophyta</taxon>
        <taxon>Magnoliopsida</taxon>
        <taxon>Liliopsida</taxon>
        <taxon>Poales</taxon>
        <taxon>Poaceae</taxon>
        <taxon>BOP clade</taxon>
        <taxon>Oryzoideae</taxon>
        <taxon>Oryzeae</taxon>
        <taxon>Oryzinae</taxon>
        <taxon>Oryza</taxon>
    </lineage>
</organism>
<dbReference type="Proteomes" id="UP000006038">
    <property type="component" value="Chromosome 11"/>
</dbReference>
<reference evidence="2" key="1">
    <citation type="journal article" date="2013" name="Nat. Commun.">
        <title>Whole-genome sequencing of Oryza brachyantha reveals mechanisms underlying Oryza genome evolution.</title>
        <authorList>
            <person name="Chen J."/>
            <person name="Huang Q."/>
            <person name="Gao D."/>
            <person name="Wang J."/>
            <person name="Lang Y."/>
            <person name="Liu T."/>
            <person name="Li B."/>
            <person name="Bai Z."/>
            <person name="Luis Goicoechea J."/>
            <person name="Liang C."/>
            <person name="Chen C."/>
            <person name="Zhang W."/>
            <person name="Sun S."/>
            <person name="Liao Y."/>
            <person name="Zhang X."/>
            <person name="Yang L."/>
            <person name="Song C."/>
            <person name="Wang M."/>
            <person name="Shi J."/>
            <person name="Liu G."/>
            <person name="Liu J."/>
            <person name="Zhou H."/>
            <person name="Zhou W."/>
            <person name="Yu Q."/>
            <person name="An N."/>
            <person name="Chen Y."/>
            <person name="Cai Q."/>
            <person name="Wang B."/>
            <person name="Liu B."/>
            <person name="Min J."/>
            <person name="Huang Y."/>
            <person name="Wu H."/>
            <person name="Li Z."/>
            <person name="Zhang Y."/>
            <person name="Yin Y."/>
            <person name="Song W."/>
            <person name="Jiang J."/>
            <person name="Jackson S.A."/>
            <person name="Wing R.A."/>
            <person name="Wang J."/>
            <person name="Chen M."/>
        </authorList>
    </citation>
    <scope>NUCLEOTIDE SEQUENCE [LARGE SCALE GENOMIC DNA]</scope>
    <source>
        <strain evidence="2">cv. IRGC 101232</strain>
    </source>
</reference>
<reference evidence="2" key="2">
    <citation type="submission" date="2013-04" db="UniProtKB">
        <authorList>
            <consortium name="EnsemblPlants"/>
        </authorList>
    </citation>
    <scope>IDENTIFICATION</scope>
</reference>
<accession>J3N886</accession>
<evidence type="ECO:0000313" key="3">
    <source>
        <dbReference type="Proteomes" id="UP000006038"/>
    </source>
</evidence>
<feature type="transmembrane region" description="Helical" evidence="1">
    <location>
        <begin position="54"/>
        <end position="71"/>
    </location>
</feature>
<protein>
    <submittedName>
        <fullName evidence="2">Uncharacterized protein</fullName>
    </submittedName>
</protein>